<name>A0A1Y1IDV3_KLENI</name>
<dbReference type="InterPro" id="IPR040377">
    <property type="entry name" value="Ssl2009-like"/>
</dbReference>
<evidence type="ECO:0000256" key="2">
    <source>
        <dbReference type="SAM" id="Phobius"/>
    </source>
</evidence>
<feature type="transmembrane region" description="Helical" evidence="2">
    <location>
        <begin position="93"/>
        <end position="112"/>
    </location>
</feature>
<keyword evidence="2" id="KW-0812">Transmembrane</keyword>
<dbReference type="GO" id="GO:0009706">
    <property type="term" value="C:chloroplast inner membrane"/>
    <property type="evidence" value="ECO:0000318"/>
    <property type="project" value="GO_Central"/>
</dbReference>
<gene>
    <name evidence="3" type="ORF">KFL_004570050</name>
</gene>
<evidence type="ECO:0000313" key="3">
    <source>
        <dbReference type="EMBL" id="GAQ88763.1"/>
    </source>
</evidence>
<protein>
    <submittedName>
        <fullName evidence="3">Uncharacterized protein</fullName>
    </submittedName>
</protein>
<sequence length="180" mass="18999">MASCLAASSARSALLVGQSSRAPSTENVERGLLFCNCRSVLGPVGSSAPASSRLQIGGHRVGGGPLYQNAQRTRKSIVRAEAVDKPSGGSGKFLTGFLIGGVVLGVLGFFFAPQISKTLLGENEDGSPRRLPRWLDEEDSLEATRRSLNEKIAQLNAAIDDVSAQLRADETADEELETSL</sequence>
<dbReference type="PANTHER" id="PTHR34048">
    <property type="entry name" value="LOW-DENSITY RECEPTOR-LIKE PROTEIN"/>
    <property type="match status" value="1"/>
</dbReference>
<dbReference type="AlphaFoldDB" id="A0A1Y1IDV3"/>
<evidence type="ECO:0000256" key="1">
    <source>
        <dbReference type="SAM" id="Coils"/>
    </source>
</evidence>
<keyword evidence="4" id="KW-1185">Reference proteome</keyword>
<dbReference type="EMBL" id="DF237406">
    <property type="protein sequence ID" value="GAQ88763.1"/>
    <property type="molecule type" value="Genomic_DNA"/>
</dbReference>
<dbReference type="Proteomes" id="UP000054558">
    <property type="component" value="Unassembled WGS sequence"/>
</dbReference>
<accession>A0A1Y1IDV3</accession>
<keyword evidence="2" id="KW-0472">Membrane</keyword>
<dbReference type="STRING" id="105231.A0A1Y1IDV3"/>
<proteinExistence type="predicted"/>
<keyword evidence="2" id="KW-1133">Transmembrane helix</keyword>
<organism evidence="3 4">
    <name type="scientific">Klebsormidium nitens</name>
    <name type="common">Green alga</name>
    <name type="synonym">Ulothrix nitens</name>
    <dbReference type="NCBI Taxonomy" id="105231"/>
    <lineage>
        <taxon>Eukaryota</taxon>
        <taxon>Viridiplantae</taxon>
        <taxon>Streptophyta</taxon>
        <taxon>Klebsormidiophyceae</taxon>
        <taxon>Klebsormidiales</taxon>
        <taxon>Klebsormidiaceae</taxon>
        <taxon>Klebsormidium</taxon>
    </lineage>
</organism>
<reference evidence="3 4" key="1">
    <citation type="journal article" date="2014" name="Nat. Commun.">
        <title>Klebsormidium flaccidum genome reveals primary factors for plant terrestrial adaptation.</title>
        <authorList>
            <person name="Hori K."/>
            <person name="Maruyama F."/>
            <person name="Fujisawa T."/>
            <person name="Togashi T."/>
            <person name="Yamamoto N."/>
            <person name="Seo M."/>
            <person name="Sato S."/>
            <person name="Yamada T."/>
            <person name="Mori H."/>
            <person name="Tajima N."/>
            <person name="Moriyama T."/>
            <person name="Ikeuchi M."/>
            <person name="Watanabe M."/>
            <person name="Wada H."/>
            <person name="Kobayashi K."/>
            <person name="Saito M."/>
            <person name="Masuda T."/>
            <person name="Sasaki-Sekimoto Y."/>
            <person name="Mashiguchi K."/>
            <person name="Awai K."/>
            <person name="Shimojima M."/>
            <person name="Masuda S."/>
            <person name="Iwai M."/>
            <person name="Nobusawa T."/>
            <person name="Narise T."/>
            <person name="Kondo S."/>
            <person name="Saito H."/>
            <person name="Sato R."/>
            <person name="Murakawa M."/>
            <person name="Ihara Y."/>
            <person name="Oshima-Yamada Y."/>
            <person name="Ohtaka K."/>
            <person name="Satoh M."/>
            <person name="Sonobe K."/>
            <person name="Ishii M."/>
            <person name="Ohtani R."/>
            <person name="Kanamori-Sato M."/>
            <person name="Honoki R."/>
            <person name="Miyazaki D."/>
            <person name="Mochizuki H."/>
            <person name="Umetsu J."/>
            <person name="Higashi K."/>
            <person name="Shibata D."/>
            <person name="Kamiya Y."/>
            <person name="Sato N."/>
            <person name="Nakamura Y."/>
            <person name="Tabata S."/>
            <person name="Ida S."/>
            <person name="Kurokawa K."/>
            <person name="Ohta H."/>
        </authorList>
    </citation>
    <scope>NUCLEOTIDE SEQUENCE [LARGE SCALE GENOMIC DNA]</scope>
    <source>
        <strain evidence="3 4">NIES-2285</strain>
    </source>
</reference>
<dbReference type="OrthoDB" id="2020464at2759"/>
<keyword evidence="1" id="KW-0175">Coiled coil</keyword>
<dbReference type="PANTHER" id="PTHR34048:SF3">
    <property type="entry name" value="LOW-DENSITY RECEPTOR-LIKE PROTEIN"/>
    <property type="match status" value="1"/>
</dbReference>
<evidence type="ECO:0000313" key="4">
    <source>
        <dbReference type="Proteomes" id="UP000054558"/>
    </source>
</evidence>
<feature type="coiled-coil region" evidence="1">
    <location>
        <begin position="138"/>
        <end position="165"/>
    </location>
</feature>